<evidence type="ECO:0000256" key="1">
    <source>
        <dbReference type="SAM" id="SignalP"/>
    </source>
</evidence>
<reference evidence="2 3" key="1">
    <citation type="submission" date="2020-08" db="EMBL/GenBank/DDBJ databases">
        <title>Genomic Encyclopedia of Type Strains, Phase IV (KMG-IV): sequencing the most valuable type-strain genomes for metagenomic binning, comparative biology and taxonomic classification.</title>
        <authorList>
            <person name="Goeker M."/>
        </authorList>
    </citation>
    <scope>NUCLEOTIDE SEQUENCE [LARGE SCALE GENOMIC DNA]</scope>
    <source>
        <strain evidence="2 3">DSM 103733</strain>
    </source>
</reference>
<comment type="caution">
    <text evidence="2">The sequence shown here is derived from an EMBL/GenBank/DDBJ whole genome shotgun (WGS) entry which is preliminary data.</text>
</comment>
<protein>
    <submittedName>
        <fullName evidence="2">Uncharacterized protein</fullName>
    </submittedName>
</protein>
<evidence type="ECO:0000313" key="3">
    <source>
        <dbReference type="Proteomes" id="UP000538666"/>
    </source>
</evidence>
<dbReference type="OrthoDB" id="490569at2"/>
<accession>A0A841JX23</accession>
<proteinExistence type="predicted"/>
<dbReference type="EMBL" id="JACHEK010000002">
    <property type="protein sequence ID" value="MBB6142988.1"/>
    <property type="molecule type" value="Genomic_DNA"/>
</dbReference>
<name>A0A841JX23_9BACT</name>
<evidence type="ECO:0000313" key="2">
    <source>
        <dbReference type="EMBL" id="MBB6142988.1"/>
    </source>
</evidence>
<keyword evidence="3" id="KW-1185">Reference proteome</keyword>
<dbReference type="Proteomes" id="UP000538666">
    <property type="component" value="Unassembled WGS sequence"/>
</dbReference>
<feature type="signal peptide" evidence="1">
    <location>
        <begin position="1"/>
        <end position="29"/>
    </location>
</feature>
<sequence length="140" mass="15173">MSANFLLTATAIAFGGVLLYAQTSTLAQASAVSQPNSQTHSTDISPSKAAKIEEMLPATGTKPQLLQILGERREGLKRYADRKTVVPGIAHAKVVATSVKEKQLTDDYLAKINGIADTELTWDEIKPTRSQERGLRQHLS</sequence>
<gene>
    <name evidence="2" type="ORF">HNQ77_000932</name>
</gene>
<feature type="chain" id="PRO_5032396730" evidence="1">
    <location>
        <begin position="30"/>
        <end position="140"/>
    </location>
</feature>
<dbReference type="AlphaFoldDB" id="A0A841JX23"/>
<organism evidence="2 3">
    <name type="scientific">Silvibacterium bohemicum</name>
    <dbReference type="NCBI Taxonomy" id="1577686"/>
    <lineage>
        <taxon>Bacteria</taxon>
        <taxon>Pseudomonadati</taxon>
        <taxon>Acidobacteriota</taxon>
        <taxon>Terriglobia</taxon>
        <taxon>Terriglobales</taxon>
        <taxon>Acidobacteriaceae</taxon>
        <taxon>Silvibacterium</taxon>
    </lineage>
</organism>
<dbReference type="RefSeq" id="WP_050061937.1">
    <property type="nucleotide sequence ID" value="NZ_JACHEK010000002.1"/>
</dbReference>
<keyword evidence="1" id="KW-0732">Signal</keyword>